<organism evidence="2 3">
    <name type="scientific">Cyclostephanos tholiformis</name>
    <dbReference type="NCBI Taxonomy" id="382380"/>
    <lineage>
        <taxon>Eukaryota</taxon>
        <taxon>Sar</taxon>
        <taxon>Stramenopiles</taxon>
        <taxon>Ochrophyta</taxon>
        <taxon>Bacillariophyta</taxon>
        <taxon>Coscinodiscophyceae</taxon>
        <taxon>Thalassiosirophycidae</taxon>
        <taxon>Stephanodiscales</taxon>
        <taxon>Stephanodiscaceae</taxon>
        <taxon>Cyclostephanos</taxon>
    </lineage>
</organism>
<accession>A0ABD3RHM8</accession>
<keyword evidence="3" id="KW-1185">Reference proteome</keyword>
<dbReference type="EMBL" id="JALLPB020000231">
    <property type="protein sequence ID" value="KAL3811837.1"/>
    <property type="molecule type" value="Genomic_DNA"/>
</dbReference>
<sequence>MFHRDDGDDAPSSNDLVKLLDRRCYYVAYHSIWILGPSVYLLNSIIDVRRVLMGQRRGRDRCRDNYRLGYDRECECDYDGTTFGRSGSGSKSRRRKHLDFALDYTSTSISFSAASLTRRMMGKRKKSDEGFIGPKRAVRRIVDALVETYASARHRYRRLRHRANDAAGSLICIPRSTFGWVEQRAHPALGHRRELGAAATFGLAASLSLFAALCRLRAKSSSSSTSTTISRMLMMSPSSDGDYLGENAASHTPSLGGTLEGDWWLPDALEGASVHIYLISAILALWRWPSPLSLSSSWLWCCSGDRGRAGCLSSPAIGCCERPNNATVSVGSTPVAVAGNGRYISLAECNNKREIAIPWYSDVGSLETLGDALFGISSVVDVCLYYANVDEICWWQVASSLLWLIDALLYLRGDLLSYSGRGIEQSSR</sequence>
<evidence type="ECO:0000256" key="1">
    <source>
        <dbReference type="SAM" id="Phobius"/>
    </source>
</evidence>
<gene>
    <name evidence="2" type="ORF">ACHAXA_004264</name>
</gene>
<proteinExistence type="predicted"/>
<evidence type="ECO:0000313" key="3">
    <source>
        <dbReference type="Proteomes" id="UP001530377"/>
    </source>
</evidence>
<protein>
    <submittedName>
        <fullName evidence="2">Uncharacterized protein</fullName>
    </submittedName>
</protein>
<evidence type="ECO:0000313" key="2">
    <source>
        <dbReference type="EMBL" id="KAL3811837.1"/>
    </source>
</evidence>
<name>A0ABD3RHM8_9STRA</name>
<keyword evidence="1" id="KW-0472">Membrane</keyword>
<keyword evidence="1" id="KW-0812">Transmembrane</keyword>
<comment type="caution">
    <text evidence="2">The sequence shown here is derived from an EMBL/GenBank/DDBJ whole genome shotgun (WGS) entry which is preliminary data.</text>
</comment>
<dbReference type="Proteomes" id="UP001530377">
    <property type="component" value="Unassembled WGS sequence"/>
</dbReference>
<reference evidence="2 3" key="1">
    <citation type="submission" date="2024-10" db="EMBL/GenBank/DDBJ databases">
        <title>Updated reference genomes for cyclostephanoid diatoms.</title>
        <authorList>
            <person name="Roberts W.R."/>
            <person name="Alverson A.J."/>
        </authorList>
    </citation>
    <scope>NUCLEOTIDE SEQUENCE [LARGE SCALE GENOMIC DNA]</scope>
    <source>
        <strain evidence="2 3">AJA228-03</strain>
    </source>
</reference>
<keyword evidence="1" id="KW-1133">Transmembrane helix</keyword>
<dbReference type="AlphaFoldDB" id="A0ABD3RHM8"/>
<feature type="transmembrane region" description="Helical" evidence="1">
    <location>
        <begin position="26"/>
        <end position="46"/>
    </location>
</feature>